<sequence length="123" mass="14459">MNIKSHLNTSNLNGVFSIFHSLKLNPKLEDHQNFLVDVSWSSASFRSGDEKRYLETAPVLIEDCLCVVEKRRLSLAFLRTRIQISRHIRRKSWKKSSKLRGLGDREKDVFCVFERYNSFIIIE</sequence>
<keyword evidence="2" id="KW-1185">Reference proteome</keyword>
<accession>A0A8X6MHW4</accession>
<evidence type="ECO:0000313" key="2">
    <source>
        <dbReference type="Proteomes" id="UP000886998"/>
    </source>
</evidence>
<dbReference type="EMBL" id="BMAV01026762">
    <property type="protein sequence ID" value="GFS53204.1"/>
    <property type="molecule type" value="Genomic_DNA"/>
</dbReference>
<dbReference type="AlphaFoldDB" id="A0A8X6MHW4"/>
<proteinExistence type="predicted"/>
<name>A0A8X6MHW4_9ARAC</name>
<gene>
    <name evidence="1" type="ORF">TNIN_415331</name>
</gene>
<protein>
    <submittedName>
        <fullName evidence="1">Uncharacterized protein</fullName>
    </submittedName>
</protein>
<dbReference type="Proteomes" id="UP000886998">
    <property type="component" value="Unassembled WGS sequence"/>
</dbReference>
<reference evidence="1" key="1">
    <citation type="submission" date="2020-08" db="EMBL/GenBank/DDBJ databases">
        <title>Multicomponent nature underlies the extraordinary mechanical properties of spider dragline silk.</title>
        <authorList>
            <person name="Kono N."/>
            <person name="Nakamura H."/>
            <person name="Mori M."/>
            <person name="Yoshida Y."/>
            <person name="Ohtoshi R."/>
            <person name="Malay A.D."/>
            <person name="Moran D.A.P."/>
            <person name="Tomita M."/>
            <person name="Numata K."/>
            <person name="Arakawa K."/>
        </authorList>
    </citation>
    <scope>NUCLEOTIDE SEQUENCE</scope>
</reference>
<evidence type="ECO:0000313" key="1">
    <source>
        <dbReference type="EMBL" id="GFS53204.1"/>
    </source>
</evidence>
<comment type="caution">
    <text evidence="1">The sequence shown here is derived from an EMBL/GenBank/DDBJ whole genome shotgun (WGS) entry which is preliminary data.</text>
</comment>
<organism evidence="1 2">
    <name type="scientific">Trichonephila inaurata madagascariensis</name>
    <dbReference type="NCBI Taxonomy" id="2747483"/>
    <lineage>
        <taxon>Eukaryota</taxon>
        <taxon>Metazoa</taxon>
        <taxon>Ecdysozoa</taxon>
        <taxon>Arthropoda</taxon>
        <taxon>Chelicerata</taxon>
        <taxon>Arachnida</taxon>
        <taxon>Araneae</taxon>
        <taxon>Araneomorphae</taxon>
        <taxon>Entelegynae</taxon>
        <taxon>Araneoidea</taxon>
        <taxon>Nephilidae</taxon>
        <taxon>Trichonephila</taxon>
        <taxon>Trichonephila inaurata</taxon>
    </lineage>
</organism>